<comment type="caution">
    <text evidence="3">The sequence shown here is derived from an EMBL/GenBank/DDBJ whole genome shotgun (WGS) entry which is preliminary data.</text>
</comment>
<feature type="domain" description="GFO/IDH/MocA-like oxidoreductase" evidence="2">
    <location>
        <begin position="134"/>
        <end position="243"/>
    </location>
</feature>
<dbReference type="AlphaFoldDB" id="A0A0C1EIW6"/>
<dbReference type="InterPro" id="IPR051450">
    <property type="entry name" value="Gfo/Idh/MocA_Oxidoreductases"/>
</dbReference>
<dbReference type="SUPFAM" id="SSF51735">
    <property type="entry name" value="NAD(P)-binding Rossmann-fold domains"/>
    <property type="match status" value="1"/>
</dbReference>
<name>A0A0C1EIW6_9BACT</name>
<dbReference type="EMBL" id="JSAM01000112">
    <property type="protein sequence ID" value="KIA76539.1"/>
    <property type="molecule type" value="Genomic_DNA"/>
</dbReference>
<dbReference type="InterPro" id="IPR000683">
    <property type="entry name" value="Gfo/Idh/MocA-like_OxRdtase_N"/>
</dbReference>
<dbReference type="InterPro" id="IPR055170">
    <property type="entry name" value="GFO_IDH_MocA-like_dom"/>
</dbReference>
<dbReference type="Proteomes" id="UP000031307">
    <property type="component" value="Unassembled WGS sequence"/>
</dbReference>
<dbReference type="GO" id="GO:0000166">
    <property type="term" value="F:nucleotide binding"/>
    <property type="evidence" value="ECO:0007669"/>
    <property type="project" value="InterPro"/>
</dbReference>
<dbReference type="OMA" id="WLHPYKE"/>
<sequence length="555" mass="61159">MTTLSYNKNLALIGGGRWGKNLARNFYQLGVLHTLCDSHPTTLETFRQNYPELHLTSSYDEVLNNSHIQSVVIAAPAIAHYALAKKALLAGKDVYVEKPLCLDSREGEELIHLAEEKGCILMVGHLLQYHPCIKALQELLGRGELGKLHYIVSNRLNLGSIRTEENALWSFAPHDISVILSLVGHNLPHQVRCTGADYLSKGVADTTMTTLRFANDVRAHIYVSWLHPFKEQKLVVIGSTGMAVFDDTKPWDEKLVLYRNHVTWTDGNIPLANKNEAEKVVVPQAEPLREECLHFIKCCQERIAPRTDGKEGLQVLKVLQAAQASLNEDGAEKNPSIKSSLEQTSPQYYAHPTAIIGPQAEIEVGTKIWHFSHIMDGAKVGQACNIGQNVVISPSVVLGKNVKVQNNVSVYTGVICEDHVFLGPSMVFTNVINPRSAVNRRGEYQKTFVRKGATIGANATIVCGVELGEYCFIGSGAVITKDIPPYALIVGNPGRQIGWMSRHGEKLDLPVSIPEDEILEASCPVTGERYQLKGNRIVPVDISQVASENLLQEAF</sequence>
<protein>
    <submittedName>
        <fullName evidence="3">Uncharacterized protein</fullName>
    </submittedName>
</protein>
<evidence type="ECO:0000313" key="4">
    <source>
        <dbReference type="Proteomes" id="UP000031307"/>
    </source>
</evidence>
<evidence type="ECO:0000259" key="1">
    <source>
        <dbReference type="Pfam" id="PF01408"/>
    </source>
</evidence>
<dbReference type="InterPro" id="IPR011004">
    <property type="entry name" value="Trimer_LpxA-like_sf"/>
</dbReference>
<reference evidence="3 4" key="1">
    <citation type="journal article" date="2014" name="Mol. Biol. Evol.">
        <title>Massive expansion of Ubiquitination-related gene families within the Chlamydiae.</title>
        <authorList>
            <person name="Domman D."/>
            <person name="Collingro A."/>
            <person name="Lagkouvardos I."/>
            <person name="Gehre L."/>
            <person name="Weinmaier T."/>
            <person name="Rattei T."/>
            <person name="Subtil A."/>
            <person name="Horn M."/>
        </authorList>
    </citation>
    <scope>NUCLEOTIDE SEQUENCE [LARGE SCALE GENOMIC DNA]</scope>
    <source>
        <strain evidence="3 4">OEW1</strain>
    </source>
</reference>
<dbReference type="Gene3D" id="2.20.70.110">
    <property type="match status" value="1"/>
</dbReference>
<dbReference type="Pfam" id="PF14602">
    <property type="entry name" value="Hexapep_2"/>
    <property type="match status" value="1"/>
</dbReference>
<organism evidence="3 4">
    <name type="scientific">Parachlamydia acanthamoebae</name>
    <dbReference type="NCBI Taxonomy" id="83552"/>
    <lineage>
        <taxon>Bacteria</taxon>
        <taxon>Pseudomonadati</taxon>
        <taxon>Chlamydiota</taxon>
        <taxon>Chlamydiia</taxon>
        <taxon>Parachlamydiales</taxon>
        <taxon>Parachlamydiaceae</taxon>
        <taxon>Parachlamydia</taxon>
    </lineage>
</organism>
<dbReference type="PANTHER" id="PTHR43377:SF6">
    <property type="entry name" value="GFO_IDH_MOCA-LIKE OXIDOREDUCTASE N-TERMINAL DOMAIN-CONTAINING PROTEIN"/>
    <property type="match status" value="1"/>
</dbReference>
<dbReference type="Gene3D" id="2.160.10.10">
    <property type="entry name" value="Hexapeptide repeat proteins"/>
    <property type="match status" value="1"/>
</dbReference>
<feature type="domain" description="Gfo/Idh/MocA-like oxidoreductase N-terminal" evidence="1">
    <location>
        <begin position="9"/>
        <end position="125"/>
    </location>
</feature>
<dbReference type="InterPro" id="IPR001451">
    <property type="entry name" value="Hexapep"/>
</dbReference>
<dbReference type="InterPro" id="IPR036291">
    <property type="entry name" value="NAD(P)-bd_dom_sf"/>
</dbReference>
<dbReference type="SUPFAM" id="SSF51161">
    <property type="entry name" value="Trimeric LpxA-like enzymes"/>
    <property type="match status" value="1"/>
</dbReference>
<gene>
    <name evidence="3" type="ORF">DB43_AB00040</name>
</gene>
<dbReference type="CDD" id="cd03358">
    <property type="entry name" value="LbH_WxcM_N_like"/>
    <property type="match status" value="1"/>
</dbReference>
<proteinExistence type="predicted"/>
<dbReference type="Pfam" id="PF01408">
    <property type="entry name" value="GFO_IDH_MocA"/>
    <property type="match status" value="1"/>
</dbReference>
<dbReference type="RefSeq" id="WP_013924062.1">
    <property type="nucleotide sequence ID" value="NZ_BAWW01000066.1"/>
</dbReference>
<evidence type="ECO:0000259" key="2">
    <source>
        <dbReference type="Pfam" id="PF22725"/>
    </source>
</evidence>
<dbReference type="PATRIC" id="fig|83552.4.peg.2315"/>
<dbReference type="Pfam" id="PF22725">
    <property type="entry name" value="GFO_IDH_MocA_C3"/>
    <property type="match status" value="1"/>
</dbReference>
<dbReference type="Pfam" id="PF00132">
    <property type="entry name" value="Hexapep"/>
    <property type="match status" value="1"/>
</dbReference>
<evidence type="ECO:0000313" key="3">
    <source>
        <dbReference type="EMBL" id="KIA76539.1"/>
    </source>
</evidence>
<dbReference type="PANTHER" id="PTHR43377">
    <property type="entry name" value="BILIVERDIN REDUCTASE A"/>
    <property type="match status" value="1"/>
</dbReference>
<dbReference type="SUPFAM" id="SSF55347">
    <property type="entry name" value="Glyceraldehyde-3-phosphate dehydrogenase-like, C-terminal domain"/>
    <property type="match status" value="1"/>
</dbReference>
<dbReference type="Gene3D" id="3.40.50.720">
    <property type="entry name" value="NAD(P)-binding Rossmann-like Domain"/>
    <property type="match status" value="1"/>
</dbReference>
<accession>A0A0C1EIW6</accession>
<dbReference type="Gene3D" id="3.30.360.10">
    <property type="entry name" value="Dihydrodipicolinate Reductase, domain 2"/>
    <property type="match status" value="1"/>
</dbReference>